<proteinExistence type="predicted"/>
<evidence type="ECO:0000313" key="1">
    <source>
        <dbReference type="EMBL" id="KPM09241.1"/>
    </source>
</evidence>
<accession>A0A132AE27</accession>
<reference evidence="1 2" key="1">
    <citation type="journal article" date="2015" name="Parasit. Vectors">
        <title>Draft genome of the scabies mite.</title>
        <authorList>
            <person name="Rider S.D.Jr."/>
            <person name="Morgan M.S."/>
            <person name="Arlian L.G."/>
        </authorList>
    </citation>
    <scope>NUCLEOTIDE SEQUENCE [LARGE SCALE GENOMIC DNA]</scope>
    <source>
        <strain evidence="1">Arlian Lab</strain>
    </source>
</reference>
<dbReference type="EMBL" id="JXLN01013303">
    <property type="protein sequence ID" value="KPM09241.1"/>
    <property type="molecule type" value="Genomic_DNA"/>
</dbReference>
<gene>
    <name evidence="1" type="ORF">QR98_0077740</name>
</gene>
<sequence length="71" mass="7863">MMSLLTSRLIVLGGIIPVLAVDDDDDEPTFDIKVLAVLDELDEDDDEDETLLLITEVGRNVSLLFLMKLST</sequence>
<organism evidence="1 2">
    <name type="scientific">Sarcoptes scabiei</name>
    <name type="common">Itch mite</name>
    <name type="synonym">Acarus scabiei</name>
    <dbReference type="NCBI Taxonomy" id="52283"/>
    <lineage>
        <taxon>Eukaryota</taxon>
        <taxon>Metazoa</taxon>
        <taxon>Ecdysozoa</taxon>
        <taxon>Arthropoda</taxon>
        <taxon>Chelicerata</taxon>
        <taxon>Arachnida</taxon>
        <taxon>Acari</taxon>
        <taxon>Acariformes</taxon>
        <taxon>Sarcoptiformes</taxon>
        <taxon>Astigmata</taxon>
        <taxon>Psoroptidia</taxon>
        <taxon>Sarcoptoidea</taxon>
        <taxon>Sarcoptidae</taxon>
        <taxon>Sarcoptinae</taxon>
        <taxon>Sarcoptes</taxon>
    </lineage>
</organism>
<protein>
    <submittedName>
        <fullName evidence="1">Uncharacterized protein</fullName>
    </submittedName>
</protein>
<evidence type="ECO:0000313" key="2">
    <source>
        <dbReference type="Proteomes" id="UP000616769"/>
    </source>
</evidence>
<dbReference type="AlphaFoldDB" id="A0A132AE27"/>
<comment type="caution">
    <text evidence="1">The sequence shown here is derived from an EMBL/GenBank/DDBJ whole genome shotgun (WGS) entry which is preliminary data.</text>
</comment>
<dbReference type="Proteomes" id="UP000616769">
    <property type="component" value="Unassembled WGS sequence"/>
</dbReference>
<dbReference type="VEuPathDB" id="VectorBase:SSCA004554"/>
<name>A0A132AE27_SARSC</name>